<dbReference type="EMBL" id="UGQL01000001">
    <property type="protein sequence ID" value="STZ27298.1"/>
    <property type="molecule type" value="Genomic_DNA"/>
</dbReference>
<organism evidence="4 5">
    <name type="scientific">Myroides odoratus</name>
    <name type="common">Flavobacterium odoratum</name>
    <dbReference type="NCBI Taxonomy" id="256"/>
    <lineage>
        <taxon>Bacteria</taxon>
        <taxon>Pseudomonadati</taxon>
        <taxon>Bacteroidota</taxon>
        <taxon>Flavobacteriia</taxon>
        <taxon>Flavobacteriales</taxon>
        <taxon>Flavobacteriaceae</taxon>
        <taxon>Myroides</taxon>
    </lineage>
</organism>
<evidence type="ECO:0000256" key="1">
    <source>
        <dbReference type="ARBA" id="ARBA00005622"/>
    </source>
</evidence>
<keyword evidence="2 4" id="KW-0378">Hydrolase</keyword>
<evidence type="ECO:0000256" key="3">
    <source>
        <dbReference type="SAM" id="SignalP"/>
    </source>
</evidence>
<feature type="signal peptide" evidence="3">
    <location>
        <begin position="1"/>
        <end position="23"/>
    </location>
</feature>
<dbReference type="InterPro" id="IPR029058">
    <property type="entry name" value="AB_hydrolase_fold"/>
</dbReference>
<dbReference type="PANTHER" id="PTHR40841:SF2">
    <property type="entry name" value="SIDEROPHORE-DEGRADING ESTERASE (EUROFUNG)"/>
    <property type="match status" value="1"/>
</dbReference>
<sequence length="361" mass="41971">MKLSFPHLVGLLVVFLSTSNLVAQTPIVIGQEYTLESQILQEHRKIQIYLPKTYTDSTLTPQHYPVVYLLDSESNFNYLTAYIEKLSKYPYPSIPEMIVVGIVNTNRTRDLTPTVRNENVMTAEQKAKIKGESGGNDLFFQFLEKEVKPFVQQEFRTNAYAILLGHSFGGITALNNLLNYTSMFQAYIVHDPSIWWDDTYILQSYQANATKDFQHRKLFLTQVGDSENKGHLEDHYSAIQAFNTYLTQHQPKHLTYRFQQYEGENHGTIPMKGNLDGLRYIFEDYPLNFKAIQQDPALVRTTFKRLSESLHFEFQPNEAYLRYIISYYAKQKNTAIVDYFIAYCLELYPTSSIRQDMQSNT</sequence>
<dbReference type="GO" id="GO:0016788">
    <property type="term" value="F:hydrolase activity, acting on ester bonds"/>
    <property type="evidence" value="ECO:0007669"/>
    <property type="project" value="TreeGrafter"/>
</dbReference>
<gene>
    <name evidence="4" type="primary">besA_1</name>
    <name evidence="4" type="ORF">NCTC11179_00833</name>
</gene>
<name>A0A378RKP6_MYROD</name>
<dbReference type="EC" id="3.1.-.-" evidence="4"/>
<comment type="similarity">
    <text evidence="1">Belongs to the esterase D family.</text>
</comment>
<keyword evidence="3" id="KW-0732">Signal</keyword>
<keyword evidence="5" id="KW-1185">Reference proteome</keyword>
<evidence type="ECO:0000313" key="5">
    <source>
        <dbReference type="Proteomes" id="UP000255024"/>
    </source>
</evidence>
<protein>
    <submittedName>
        <fullName evidence="4">Ferri-bacillibactin esterase BesA</fullName>
        <ecNumber evidence="4">3.1.-.-</ecNumber>
    </submittedName>
</protein>
<accession>A0A378RKP6</accession>
<dbReference type="InterPro" id="IPR000801">
    <property type="entry name" value="Esterase-like"/>
</dbReference>
<evidence type="ECO:0000313" key="4">
    <source>
        <dbReference type="EMBL" id="STZ27298.1"/>
    </source>
</evidence>
<dbReference type="SUPFAM" id="SSF53474">
    <property type="entry name" value="alpha/beta-Hydrolases"/>
    <property type="match status" value="1"/>
</dbReference>
<dbReference type="AlphaFoldDB" id="A0A378RKP6"/>
<dbReference type="Gene3D" id="3.40.50.1820">
    <property type="entry name" value="alpha/beta hydrolase"/>
    <property type="match status" value="1"/>
</dbReference>
<feature type="chain" id="PRO_5016764613" evidence="3">
    <location>
        <begin position="24"/>
        <end position="361"/>
    </location>
</feature>
<reference evidence="4 5" key="1">
    <citation type="submission" date="2018-06" db="EMBL/GenBank/DDBJ databases">
        <authorList>
            <consortium name="Pathogen Informatics"/>
            <person name="Doyle S."/>
        </authorList>
    </citation>
    <scope>NUCLEOTIDE SEQUENCE [LARGE SCALE GENOMIC DNA]</scope>
    <source>
        <strain evidence="4 5">NCTC11179</strain>
    </source>
</reference>
<dbReference type="Pfam" id="PF00756">
    <property type="entry name" value="Esterase"/>
    <property type="match status" value="1"/>
</dbReference>
<evidence type="ECO:0000256" key="2">
    <source>
        <dbReference type="ARBA" id="ARBA00022801"/>
    </source>
</evidence>
<dbReference type="Proteomes" id="UP000255024">
    <property type="component" value="Unassembled WGS sequence"/>
</dbReference>
<dbReference type="RefSeq" id="WP_115090258.1">
    <property type="nucleotide sequence ID" value="NZ_CP068107.1"/>
</dbReference>
<dbReference type="InterPro" id="IPR052558">
    <property type="entry name" value="Siderophore_Hydrolase_D"/>
</dbReference>
<dbReference type="PANTHER" id="PTHR40841">
    <property type="entry name" value="SIDEROPHORE TRIACETYLFUSARININE C ESTERASE"/>
    <property type="match status" value="1"/>
</dbReference>
<proteinExistence type="inferred from homology"/>